<dbReference type="RefSeq" id="WP_342697147.1">
    <property type="nucleotide sequence ID" value="NZ_JBCGDO010000039.1"/>
</dbReference>
<evidence type="ECO:0008006" key="4">
    <source>
        <dbReference type="Google" id="ProtNLM"/>
    </source>
</evidence>
<proteinExistence type="predicted"/>
<comment type="caution">
    <text evidence="2">The sequence shown here is derived from an EMBL/GenBank/DDBJ whole genome shotgun (WGS) entry which is preliminary data.</text>
</comment>
<dbReference type="Proteomes" id="UP001460072">
    <property type="component" value="Unassembled WGS sequence"/>
</dbReference>
<protein>
    <recommendedName>
        <fullName evidence="4">Outer membrane protein beta-barrel domain-containing protein</fullName>
    </recommendedName>
</protein>
<evidence type="ECO:0000313" key="3">
    <source>
        <dbReference type="Proteomes" id="UP001460072"/>
    </source>
</evidence>
<name>A0ABU9N9G1_9FLAO</name>
<keyword evidence="1" id="KW-0732">Signal</keyword>
<evidence type="ECO:0000313" key="2">
    <source>
        <dbReference type="EMBL" id="MEM0543981.1"/>
    </source>
</evidence>
<reference evidence="2 3" key="1">
    <citation type="submission" date="2024-03" db="EMBL/GenBank/DDBJ databases">
        <title>Two novel species of the genus Flavobacterium exhibiting potentially degradation of complex polysaccharides.</title>
        <authorList>
            <person name="Lian X."/>
        </authorList>
    </citation>
    <scope>NUCLEOTIDE SEQUENCE [LARGE SCALE GENOMIC DNA]</scope>
    <source>
        <strain evidence="3">j3</strain>
    </source>
</reference>
<keyword evidence="3" id="KW-1185">Reference proteome</keyword>
<accession>A0ABU9N9G1</accession>
<evidence type="ECO:0000256" key="1">
    <source>
        <dbReference type="SAM" id="SignalP"/>
    </source>
</evidence>
<sequence length="208" mass="23875">MKKIILLLILIATNSLLAQDNKEQKIDISFSYGLSYIDYSDYSSTSPLNLELPSIGSFYEINFDYKLPKNRYIGLGYSRQQHSKSINDGVLITSTNTALILDNYKNTHTKDFFDIHFRTVFKNNIQFTLGAFFFIENLNTNSISGDENNIYFVLNNEKNRSDNLGLFGSLEYYFKLTDYAELGLKGKLYYSLNGIETIALLPTLRVKL</sequence>
<dbReference type="EMBL" id="JBCGDO010000039">
    <property type="protein sequence ID" value="MEM0543981.1"/>
    <property type="molecule type" value="Genomic_DNA"/>
</dbReference>
<feature type="signal peptide" evidence="1">
    <location>
        <begin position="1"/>
        <end position="18"/>
    </location>
</feature>
<gene>
    <name evidence="2" type="ORF">WFZ85_15345</name>
</gene>
<feature type="chain" id="PRO_5045688250" description="Outer membrane protein beta-barrel domain-containing protein" evidence="1">
    <location>
        <begin position="19"/>
        <end position="208"/>
    </location>
</feature>
<organism evidence="2 3">
    <name type="scientific">Flavobacterium aureirubrum</name>
    <dbReference type="NCBI Taxonomy" id="3133147"/>
    <lineage>
        <taxon>Bacteria</taxon>
        <taxon>Pseudomonadati</taxon>
        <taxon>Bacteroidota</taxon>
        <taxon>Flavobacteriia</taxon>
        <taxon>Flavobacteriales</taxon>
        <taxon>Flavobacteriaceae</taxon>
        <taxon>Flavobacterium</taxon>
    </lineage>
</organism>